<gene>
    <name evidence="1" type="ORF">O6H91_07G033900</name>
</gene>
<protein>
    <submittedName>
        <fullName evidence="1">Uncharacterized protein</fullName>
    </submittedName>
</protein>
<name>A0ACC2D3T4_DIPCM</name>
<evidence type="ECO:0000313" key="2">
    <source>
        <dbReference type="Proteomes" id="UP001162992"/>
    </source>
</evidence>
<dbReference type="EMBL" id="CM055098">
    <property type="protein sequence ID" value="KAJ7548940.1"/>
    <property type="molecule type" value="Genomic_DNA"/>
</dbReference>
<sequence>MSLLSFCRRYNIDAIAALSTLFSCCFCNIKVLFCHVLKLVFTSFVDVFCLFSARVATLFSFSTWLLTCCFLSCICTVKSCLFLCFVSEGYQLRICRTIQFLREGERERCSSKINLSSRSRCDYFH</sequence>
<accession>A0ACC2D3T4</accession>
<evidence type="ECO:0000313" key="1">
    <source>
        <dbReference type="EMBL" id="KAJ7548940.1"/>
    </source>
</evidence>
<comment type="caution">
    <text evidence="1">The sequence shown here is derived from an EMBL/GenBank/DDBJ whole genome shotgun (WGS) entry which is preliminary data.</text>
</comment>
<proteinExistence type="predicted"/>
<dbReference type="Proteomes" id="UP001162992">
    <property type="component" value="Chromosome 7"/>
</dbReference>
<keyword evidence="2" id="KW-1185">Reference proteome</keyword>
<organism evidence="1 2">
    <name type="scientific">Diphasiastrum complanatum</name>
    <name type="common">Issler's clubmoss</name>
    <name type="synonym">Lycopodium complanatum</name>
    <dbReference type="NCBI Taxonomy" id="34168"/>
    <lineage>
        <taxon>Eukaryota</taxon>
        <taxon>Viridiplantae</taxon>
        <taxon>Streptophyta</taxon>
        <taxon>Embryophyta</taxon>
        <taxon>Tracheophyta</taxon>
        <taxon>Lycopodiopsida</taxon>
        <taxon>Lycopodiales</taxon>
        <taxon>Lycopodiaceae</taxon>
        <taxon>Lycopodioideae</taxon>
        <taxon>Diphasiastrum</taxon>
    </lineage>
</organism>
<reference evidence="2" key="1">
    <citation type="journal article" date="2024" name="Proc. Natl. Acad. Sci. U.S.A.">
        <title>Extraordinary preservation of gene collinearity over three hundred million years revealed in homosporous lycophytes.</title>
        <authorList>
            <person name="Li C."/>
            <person name="Wickell D."/>
            <person name="Kuo L.Y."/>
            <person name="Chen X."/>
            <person name="Nie B."/>
            <person name="Liao X."/>
            <person name="Peng D."/>
            <person name="Ji J."/>
            <person name="Jenkins J."/>
            <person name="Williams M."/>
            <person name="Shu S."/>
            <person name="Plott C."/>
            <person name="Barry K."/>
            <person name="Rajasekar S."/>
            <person name="Grimwood J."/>
            <person name="Han X."/>
            <person name="Sun S."/>
            <person name="Hou Z."/>
            <person name="He W."/>
            <person name="Dai G."/>
            <person name="Sun C."/>
            <person name="Schmutz J."/>
            <person name="Leebens-Mack J.H."/>
            <person name="Li F.W."/>
            <person name="Wang L."/>
        </authorList>
    </citation>
    <scope>NUCLEOTIDE SEQUENCE [LARGE SCALE GENOMIC DNA]</scope>
    <source>
        <strain evidence="2">cv. PW_Plant_1</strain>
    </source>
</reference>